<dbReference type="Pfam" id="PF00584">
    <property type="entry name" value="SecE"/>
    <property type="match status" value="1"/>
</dbReference>
<evidence type="ECO:0000256" key="5">
    <source>
        <dbReference type="ARBA" id="ARBA00022989"/>
    </source>
</evidence>
<dbReference type="NCBIfam" id="TIGR00964">
    <property type="entry name" value="secE_bact"/>
    <property type="match status" value="1"/>
</dbReference>
<dbReference type="HAMAP" id="MF_00422">
    <property type="entry name" value="SecE"/>
    <property type="match status" value="1"/>
</dbReference>
<dbReference type="GO" id="GO:0008320">
    <property type="term" value="F:protein transmembrane transporter activity"/>
    <property type="evidence" value="ECO:0007669"/>
    <property type="project" value="UniProtKB-UniRule"/>
</dbReference>
<gene>
    <name evidence="8" type="primary">secE</name>
    <name evidence="10" type="ORF">BCF88_10826</name>
</gene>
<evidence type="ECO:0000256" key="2">
    <source>
        <dbReference type="ARBA" id="ARBA00022448"/>
    </source>
</evidence>
<keyword evidence="7 8" id="KW-0472">Membrane</keyword>
<comment type="subunit">
    <text evidence="8">Component of the Sec protein translocase complex. Heterotrimer consisting of SecY, SecE and SecG subunits. The heterotrimers can form oligomers, although 1 heterotrimer is thought to be able to translocate proteins. Interacts with the ribosome. Interacts with SecDF, and other proteins may be involved. Interacts with SecA.</text>
</comment>
<evidence type="ECO:0000313" key="10">
    <source>
        <dbReference type="EMBL" id="PYF42620.1"/>
    </source>
</evidence>
<keyword evidence="9" id="KW-0175">Coiled coil</keyword>
<proteinExistence type="inferred from homology"/>
<protein>
    <recommendedName>
        <fullName evidence="8">Protein translocase subunit SecE</fullName>
    </recommendedName>
</protein>
<evidence type="ECO:0000256" key="8">
    <source>
        <dbReference type="HAMAP-Rule" id="MF_00422"/>
    </source>
</evidence>
<sequence>MDEIKKQKKEEIKLEKKRNKQIKENIKQQKKEAAKETKLYTFRNWVREIKRVVWPKNAKVWKWFGITIAFLIVMAVFCFLVTLGFTSLWNVIGIKV</sequence>
<dbReference type="AlphaFoldDB" id="A0A318U5Z6"/>
<feature type="transmembrane region" description="Helical" evidence="8">
    <location>
        <begin position="60"/>
        <end position="85"/>
    </location>
</feature>
<keyword evidence="4 8" id="KW-0653">Protein transport</keyword>
<comment type="function">
    <text evidence="8">Essential subunit of the Sec protein translocation channel SecYEG. Clamps together the 2 halves of SecY. May contact the channel plug during translocation.</text>
</comment>
<feature type="coiled-coil region" evidence="9">
    <location>
        <begin position="4"/>
        <end position="39"/>
    </location>
</feature>
<dbReference type="InterPro" id="IPR005807">
    <property type="entry name" value="SecE_bac"/>
</dbReference>
<dbReference type="RefSeq" id="WP_197712577.1">
    <property type="nucleotide sequence ID" value="NZ_CP190015.1"/>
</dbReference>
<comment type="subcellular location">
    <subcellularLocation>
        <location evidence="8">Cell membrane</location>
        <topology evidence="8">Single-pass membrane protein</topology>
    </subcellularLocation>
    <subcellularLocation>
        <location evidence="1">Membrane</location>
    </subcellularLocation>
</comment>
<dbReference type="Gene3D" id="1.20.5.1030">
    <property type="entry name" value="Preprotein translocase secy subunit"/>
    <property type="match status" value="1"/>
</dbReference>
<evidence type="ECO:0000256" key="6">
    <source>
        <dbReference type="ARBA" id="ARBA00023010"/>
    </source>
</evidence>
<dbReference type="InterPro" id="IPR038379">
    <property type="entry name" value="SecE_sf"/>
</dbReference>
<evidence type="ECO:0000256" key="3">
    <source>
        <dbReference type="ARBA" id="ARBA00022692"/>
    </source>
</evidence>
<comment type="caution">
    <text evidence="10">The sequence shown here is derived from an EMBL/GenBank/DDBJ whole genome shotgun (WGS) entry which is preliminary data.</text>
</comment>
<dbReference type="Proteomes" id="UP000247715">
    <property type="component" value="Unassembled WGS sequence"/>
</dbReference>
<dbReference type="GO" id="GO:0006605">
    <property type="term" value="P:protein targeting"/>
    <property type="evidence" value="ECO:0007669"/>
    <property type="project" value="UniProtKB-UniRule"/>
</dbReference>
<accession>A0A318U5Z6</accession>
<dbReference type="GO" id="GO:0005886">
    <property type="term" value="C:plasma membrane"/>
    <property type="evidence" value="ECO:0007669"/>
    <property type="project" value="UniProtKB-SubCell"/>
</dbReference>
<dbReference type="GO" id="GO:0009306">
    <property type="term" value="P:protein secretion"/>
    <property type="evidence" value="ECO:0007669"/>
    <property type="project" value="UniProtKB-UniRule"/>
</dbReference>
<evidence type="ECO:0000256" key="9">
    <source>
        <dbReference type="SAM" id="Coils"/>
    </source>
</evidence>
<keyword evidence="6 8" id="KW-0811">Translocation</keyword>
<evidence type="ECO:0000256" key="4">
    <source>
        <dbReference type="ARBA" id="ARBA00022927"/>
    </source>
</evidence>
<organism evidence="10 11">
    <name type="scientific">Metamycoplasma alkalescens</name>
    <dbReference type="NCBI Taxonomy" id="45363"/>
    <lineage>
        <taxon>Bacteria</taxon>
        <taxon>Bacillati</taxon>
        <taxon>Mycoplasmatota</taxon>
        <taxon>Mycoplasmoidales</taxon>
        <taxon>Metamycoplasmataceae</taxon>
        <taxon>Metamycoplasma</taxon>
    </lineage>
</organism>
<keyword evidence="3 8" id="KW-0812">Transmembrane</keyword>
<keyword evidence="5 8" id="KW-1133">Transmembrane helix</keyword>
<dbReference type="GO" id="GO:0065002">
    <property type="term" value="P:intracellular protein transmembrane transport"/>
    <property type="evidence" value="ECO:0007669"/>
    <property type="project" value="UniProtKB-UniRule"/>
</dbReference>
<name>A0A318U5Z6_9BACT</name>
<evidence type="ECO:0000256" key="1">
    <source>
        <dbReference type="ARBA" id="ARBA00004370"/>
    </source>
</evidence>
<comment type="similarity">
    <text evidence="8">Belongs to the SecE/SEC61-gamma family.</text>
</comment>
<reference evidence="10 11" key="1">
    <citation type="submission" date="2018-06" db="EMBL/GenBank/DDBJ databases">
        <title>Genomic Encyclopedia of Archaeal and Bacterial Type Strains, Phase II (KMG-II): from individual species to whole genera.</title>
        <authorList>
            <person name="Goeker M."/>
        </authorList>
    </citation>
    <scope>NUCLEOTIDE SEQUENCE [LARGE SCALE GENOMIC DNA]</scope>
    <source>
        <strain evidence="10 11">ATCC 29103</strain>
    </source>
</reference>
<dbReference type="GO" id="GO:0043952">
    <property type="term" value="P:protein transport by the Sec complex"/>
    <property type="evidence" value="ECO:0007669"/>
    <property type="project" value="UniProtKB-UniRule"/>
</dbReference>
<keyword evidence="2 8" id="KW-0813">Transport</keyword>
<evidence type="ECO:0000256" key="7">
    <source>
        <dbReference type="ARBA" id="ARBA00023136"/>
    </source>
</evidence>
<evidence type="ECO:0000313" key="11">
    <source>
        <dbReference type="Proteomes" id="UP000247715"/>
    </source>
</evidence>
<dbReference type="EMBL" id="QKLP01000008">
    <property type="protein sequence ID" value="PYF42620.1"/>
    <property type="molecule type" value="Genomic_DNA"/>
</dbReference>
<keyword evidence="8" id="KW-1003">Cell membrane</keyword>
<dbReference type="InterPro" id="IPR001901">
    <property type="entry name" value="Translocase_SecE/Sec61-g"/>
</dbReference>